<reference evidence="2" key="1">
    <citation type="journal article" date="2011" name="PLoS ONE">
        <title>The entomopathogenic bacterial endosymbionts xenorhabdus and photorhabdus: convergent lifestyles from divergent genomes.</title>
        <authorList>
            <person name="Chaston J.M."/>
            <person name="Suen G."/>
            <person name="Tucker S.L."/>
            <person name="Andersen A.W."/>
            <person name="Bhasin A."/>
            <person name="Bode E."/>
            <person name="Bode H.B."/>
            <person name="Brachmann A.O."/>
            <person name="Cowles C.E."/>
            <person name="Cowles K.N."/>
            <person name="Darby C."/>
            <person name="de Leon L."/>
            <person name="Drace K."/>
            <person name="Du Z."/>
            <person name="Givaudan A."/>
            <person name="Herbert Tran E.E."/>
            <person name="Jewell K.A."/>
            <person name="Knack J.J."/>
            <person name="Krasomil-Osterfeld K.C."/>
            <person name="Kukor R."/>
            <person name="Lanois A."/>
            <person name="Latreille P."/>
            <person name="Leimgruber N.K."/>
            <person name="Lipke C.M."/>
            <person name="Liu R."/>
            <person name="Lu X."/>
            <person name="Martens E.C."/>
            <person name="Marri P.R."/>
            <person name="Medigue C."/>
            <person name="Menard M.L."/>
            <person name="Miller N.M."/>
            <person name="Morales-Soto N."/>
            <person name="Norton S."/>
            <person name="Ogier J.C."/>
            <person name="Orchard S.S."/>
            <person name="Park D."/>
            <person name="Park Y."/>
            <person name="Qurollo B.A."/>
            <person name="Sugar D.R."/>
            <person name="Richards G.R."/>
            <person name="Rouy Z."/>
            <person name="Slominski B."/>
            <person name="Slominski K."/>
            <person name="Snyder H."/>
            <person name="Tjaden B.C."/>
            <person name="van der Hoeven R."/>
            <person name="Welch R.D."/>
            <person name="Wheeler C."/>
            <person name="Xiang B."/>
            <person name="Barbazuk B."/>
            <person name="Gaudriault S."/>
            <person name="Goodner B."/>
            <person name="Slater S.C."/>
            <person name="Forst S."/>
            <person name="Goldman B.S."/>
            <person name="Goodrich-Blair H."/>
        </authorList>
    </citation>
    <scope>NUCLEOTIDE SEQUENCE [LARGE SCALE GENOMIC DNA]</scope>
    <source>
        <strain evidence="2">SS-2004</strain>
    </source>
</reference>
<keyword evidence="1" id="KW-0812">Transmembrane</keyword>
<gene>
    <name evidence="2" type="ordered locus">XBJ1_3280</name>
</gene>
<dbReference type="KEGG" id="xbo:XBJ1_3280"/>
<dbReference type="EMBL" id="FN667741">
    <property type="protein sequence ID" value="CBJ82398.1"/>
    <property type="molecule type" value="Genomic_DNA"/>
</dbReference>
<feature type="transmembrane region" description="Helical" evidence="1">
    <location>
        <begin position="27"/>
        <end position="45"/>
    </location>
</feature>
<keyword evidence="1" id="KW-1133">Transmembrane helix</keyword>
<dbReference type="HOGENOM" id="CLU_3142341_0_0_6"/>
<organism evidence="2 3">
    <name type="scientific">Xenorhabdus bovienii (strain SS-2004)</name>
    <name type="common">Xenorhabdus nematophila subsp. bovienii</name>
    <dbReference type="NCBI Taxonomy" id="406818"/>
    <lineage>
        <taxon>Bacteria</taxon>
        <taxon>Pseudomonadati</taxon>
        <taxon>Pseudomonadota</taxon>
        <taxon>Gammaproteobacteria</taxon>
        <taxon>Enterobacterales</taxon>
        <taxon>Morganellaceae</taxon>
        <taxon>Xenorhabdus</taxon>
    </lineage>
</organism>
<evidence type="ECO:0000256" key="1">
    <source>
        <dbReference type="SAM" id="Phobius"/>
    </source>
</evidence>
<dbReference type="AlphaFoldDB" id="D3V419"/>
<keyword evidence="1" id="KW-0472">Membrane</keyword>
<dbReference type="Proteomes" id="UP000002045">
    <property type="component" value="Chromosome"/>
</dbReference>
<evidence type="ECO:0000313" key="3">
    <source>
        <dbReference type="Proteomes" id="UP000002045"/>
    </source>
</evidence>
<accession>D3V419</accession>
<name>D3V419_XENBS</name>
<proteinExistence type="predicted"/>
<evidence type="ECO:0000313" key="2">
    <source>
        <dbReference type="EMBL" id="CBJ82398.1"/>
    </source>
</evidence>
<sequence length="49" mass="5991">MHSKLAPYSQLLYESAYIKNLNFRTYIYTYVIISIMKYHSSNYLFMNKK</sequence>
<protein>
    <submittedName>
        <fullName evidence="2">Uncharacterized protein</fullName>
    </submittedName>
</protein>